<dbReference type="PANTHER" id="PTHR42842:SF3">
    <property type="entry name" value="FAD_NAD(P)-BINDING OXIDOREDUCTASE FAMILY PROTEIN"/>
    <property type="match status" value="1"/>
</dbReference>
<dbReference type="InterPro" id="IPR049516">
    <property type="entry name" value="FAD-depend_C"/>
</dbReference>
<evidence type="ECO:0000313" key="3">
    <source>
        <dbReference type="Proteomes" id="UP000660861"/>
    </source>
</evidence>
<accession>A0A926I698</accession>
<dbReference type="PANTHER" id="PTHR42842">
    <property type="entry name" value="FAD/NAD(P)-BINDING OXIDOREDUCTASE"/>
    <property type="match status" value="1"/>
</dbReference>
<comment type="caution">
    <text evidence="2">The sequence shown here is derived from an EMBL/GenBank/DDBJ whole genome shotgun (WGS) entry which is preliminary data.</text>
</comment>
<dbReference type="Proteomes" id="UP000660861">
    <property type="component" value="Unassembled WGS sequence"/>
</dbReference>
<reference evidence="2" key="1">
    <citation type="submission" date="2020-08" db="EMBL/GenBank/DDBJ databases">
        <title>Genome public.</title>
        <authorList>
            <person name="Liu C."/>
            <person name="Sun Q."/>
        </authorList>
    </citation>
    <scope>NUCLEOTIDE SEQUENCE</scope>
    <source>
        <strain evidence="2">NSJ-54</strain>
    </source>
</reference>
<feature type="domain" description="FAD-dependent protein C-terminal" evidence="1">
    <location>
        <begin position="283"/>
        <end position="477"/>
    </location>
</feature>
<proteinExistence type="predicted"/>
<protein>
    <recommendedName>
        <fullName evidence="1">FAD-dependent protein C-terminal domain-containing protein</fullName>
    </recommendedName>
</protein>
<dbReference type="SUPFAM" id="SSF51905">
    <property type="entry name" value="FAD/NAD(P)-binding domain"/>
    <property type="match status" value="1"/>
</dbReference>
<dbReference type="Gene3D" id="3.30.70.2700">
    <property type="match status" value="1"/>
</dbReference>
<name>A0A926I698_9FIRM</name>
<dbReference type="EMBL" id="JACRTC010000001">
    <property type="protein sequence ID" value="MBC8569819.1"/>
    <property type="molecule type" value="Genomic_DNA"/>
</dbReference>
<sequence>MPIVISSVRIPAGEDTGAAVEKALSLLPVSRRQVRETYVMKTSLDARRREHMTLVCSVGVELGDAGLEERVAARAGNSQVVYKPRERLEVRFGNRKLRERPVIIGFGPAGMFAALLLARHGYRPVIYERGCEVERRVEAVERFWKTGELSENTNVQFGEGGAGTFSDGKLTTRISDSRCHFVLEELVSHGAPAEISKKAKPHIGTDKLRDVVKQIRQEIISLGGEIHFEKSLTGIDCRGGRLHALLIDNQPVQAQAAVLAIGHSARDTFFSLMEAGVFFEPKAFSVGVRIEHLQSEIDKALFGDYAGSPMVGVGEYQLSYRKGDRGVYTFCMCPGGTVVPAASQRDTVVTNGMSEFARDRENANAALVVSVDREDFGYRPQDPIAFQERLEKAAFRLGGGNYRAPVQTVGRFLEHKPGADFGRVEPSYALGVTPASLDELLPPAVTSLMREGLLQMDRRLRGFAASDAVLTGVETRTSSPVRITRGDQLESISVSGLYPCGEGAGYAGGIMSAAVDGIRVAQEIMGRYAPFV</sequence>
<organism evidence="2 3">
    <name type="scientific">Zongyangia hominis</name>
    <dbReference type="NCBI Taxonomy" id="2763677"/>
    <lineage>
        <taxon>Bacteria</taxon>
        <taxon>Bacillati</taxon>
        <taxon>Bacillota</taxon>
        <taxon>Clostridia</taxon>
        <taxon>Eubacteriales</taxon>
        <taxon>Oscillospiraceae</taxon>
        <taxon>Zongyangia</taxon>
    </lineage>
</organism>
<dbReference type="InterPro" id="IPR028348">
    <property type="entry name" value="FAD-binding_protein"/>
</dbReference>
<dbReference type="RefSeq" id="WP_262396906.1">
    <property type="nucleotide sequence ID" value="NZ_JACRTC010000001.1"/>
</dbReference>
<dbReference type="AlphaFoldDB" id="A0A926I698"/>
<dbReference type="Gene3D" id="3.50.50.60">
    <property type="entry name" value="FAD/NAD(P)-binding domain"/>
    <property type="match status" value="2"/>
</dbReference>
<gene>
    <name evidence="2" type="ORF">H8709_03130</name>
</gene>
<dbReference type="InterPro" id="IPR036188">
    <property type="entry name" value="FAD/NAD-bd_sf"/>
</dbReference>
<evidence type="ECO:0000313" key="2">
    <source>
        <dbReference type="EMBL" id="MBC8569819.1"/>
    </source>
</evidence>
<keyword evidence="3" id="KW-1185">Reference proteome</keyword>
<dbReference type="Pfam" id="PF21688">
    <property type="entry name" value="FAD-depend_C"/>
    <property type="match status" value="1"/>
</dbReference>
<dbReference type="PIRSF" id="PIRSF038984">
    <property type="entry name" value="FAD_binding_protein"/>
    <property type="match status" value="1"/>
</dbReference>
<evidence type="ECO:0000259" key="1">
    <source>
        <dbReference type="Pfam" id="PF21688"/>
    </source>
</evidence>